<dbReference type="PANTHER" id="PTHR47438">
    <property type="entry name" value="PHOSPHATE METABOLISM PROTEIN 8-RELATED"/>
    <property type="match status" value="1"/>
</dbReference>
<dbReference type="InterPro" id="IPR036412">
    <property type="entry name" value="HAD-like_sf"/>
</dbReference>
<dbReference type="Gene3D" id="1.10.150.450">
    <property type="match status" value="1"/>
</dbReference>
<dbReference type="OrthoDB" id="1065058at2759"/>
<dbReference type="NCBIfam" id="TIGR01509">
    <property type="entry name" value="HAD-SF-IA-v3"/>
    <property type="match status" value="1"/>
</dbReference>
<dbReference type="NCBIfam" id="TIGR01993">
    <property type="entry name" value="Pyr-5-nucltdase"/>
    <property type="match status" value="1"/>
</dbReference>
<dbReference type="Gene3D" id="3.40.50.1000">
    <property type="entry name" value="HAD superfamily/HAD-like"/>
    <property type="match status" value="1"/>
</dbReference>
<dbReference type="EMBL" id="CBTN010000027">
    <property type="protein sequence ID" value="CDH55010.1"/>
    <property type="molecule type" value="Genomic_DNA"/>
</dbReference>
<dbReference type="SUPFAM" id="SSF56784">
    <property type="entry name" value="HAD-like"/>
    <property type="match status" value="1"/>
</dbReference>
<evidence type="ECO:0000313" key="2">
    <source>
        <dbReference type="Proteomes" id="UP000027586"/>
    </source>
</evidence>
<dbReference type="GO" id="GO:0008252">
    <property type="term" value="F:nucleotidase activity"/>
    <property type="evidence" value="ECO:0007669"/>
    <property type="project" value="TreeGrafter"/>
</dbReference>
<dbReference type="PANTHER" id="PTHR47438:SF1">
    <property type="entry name" value="PHOSPHATE METABOLISM PROTEIN 8-RELATED"/>
    <property type="match status" value="1"/>
</dbReference>
<dbReference type="SFLD" id="SFLDS00003">
    <property type="entry name" value="Haloacid_Dehalogenase"/>
    <property type="match status" value="1"/>
</dbReference>
<sequence>MTIDSEADSPVFFFDCDNCLYSKDLGVLQLMRQKIVEYFVRMGMEENEAKELRARYHMDYGLALRGLQKHHEVDPIQYDKEVDGSLPLDDIMKPDPVLREMLAGLKMKKWIFTNAYYPHAWRCVKLLGIDDQFDGMVCMTFADYRVPDFVCKPEIEAYKKAMEEAGVKDPSLCYLVDDSAANVDAAKSLGWTSIHVTDDLDGPKHGDYQITTIHDLAKVLPHLWQ</sequence>
<dbReference type="SFLD" id="SFLDG01129">
    <property type="entry name" value="C1.5:_HAD__Beta-PGM__Phosphata"/>
    <property type="match status" value="1"/>
</dbReference>
<dbReference type="Pfam" id="PF00702">
    <property type="entry name" value="Hydrolase"/>
    <property type="match status" value="1"/>
</dbReference>
<comment type="caution">
    <text evidence="1">The sequence shown here is derived from an EMBL/GenBank/DDBJ whole genome shotgun (WGS) entry which is preliminary data.</text>
</comment>
<accession>A0A068RZ87</accession>
<protein>
    <submittedName>
        <fullName evidence="1">Pyrimidine 5-nucleotidase</fullName>
    </submittedName>
</protein>
<reference evidence="1" key="1">
    <citation type="submission" date="2013-08" db="EMBL/GenBank/DDBJ databases">
        <title>Gene expansion shapes genome architecture in the human pathogen Lichtheimia corymbifera: an evolutionary genomics analysis in the ancient terrestrial Mucorales (Mucoromycotina).</title>
        <authorList>
            <person name="Schwartze V.U."/>
            <person name="Winter S."/>
            <person name="Shelest E."/>
            <person name="Marcet-Houben M."/>
            <person name="Horn F."/>
            <person name="Wehner S."/>
            <person name="Hoffmann K."/>
            <person name="Riege K."/>
            <person name="Sammeth M."/>
            <person name="Nowrousian M."/>
            <person name="Valiante V."/>
            <person name="Linde J."/>
            <person name="Jacobsen I.D."/>
            <person name="Marz M."/>
            <person name="Brakhage A.A."/>
            <person name="Gabaldon T."/>
            <person name="Bocker S."/>
            <person name="Voigt K."/>
        </authorList>
    </citation>
    <scope>NUCLEOTIDE SEQUENCE [LARGE SCALE GENOMIC DNA]</scope>
    <source>
        <strain evidence="1">FSU 9682</strain>
    </source>
</reference>
<dbReference type="InterPro" id="IPR010237">
    <property type="entry name" value="Pyr-5-nucltdase"/>
</dbReference>
<dbReference type="SFLD" id="SFLDG01132">
    <property type="entry name" value="C1.5.3:_5'-Nucleotidase_Like"/>
    <property type="match status" value="1"/>
</dbReference>
<dbReference type="InterPro" id="IPR052791">
    <property type="entry name" value="SSM1_domain"/>
</dbReference>
<dbReference type="VEuPathDB" id="FungiDB:LCOR_06205.1"/>
<name>A0A068RZ87_9FUNG</name>
<dbReference type="GO" id="GO:0006206">
    <property type="term" value="P:pyrimidine nucleobase metabolic process"/>
    <property type="evidence" value="ECO:0007669"/>
    <property type="project" value="TreeGrafter"/>
</dbReference>
<dbReference type="STRING" id="1263082.A0A068RZ87"/>
<keyword evidence="2" id="KW-1185">Reference proteome</keyword>
<dbReference type="AlphaFoldDB" id="A0A068RZ87"/>
<proteinExistence type="predicted"/>
<dbReference type="InterPro" id="IPR023214">
    <property type="entry name" value="HAD_sf"/>
</dbReference>
<gene>
    <name evidence="1" type="ORF">LCOR_06205.1</name>
</gene>
<dbReference type="Proteomes" id="UP000027586">
    <property type="component" value="Unassembled WGS sequence"/>
</dbReference>
<dbReference type="InterPro" id="IPR006439">
    <property type="entry name" value="HAD-SF_hydro_IA"/>
</dbReference>
<organism evidence="1 2">
    <name type="scientific">Lichtheimia corymbifera JMRC:FSU:9682</name>
    <dbReference type="NCBI Taxonomy" id="1263082"/>
    <lineage>
        <taxon>Eukaryota</taxon>
        <taxon>Fungi</taxon>
        <taxon>Fungi incertae sedis</taxon>
        <taxon>Mucoromycota</taxon>
        <taxon>Mucoromycotina</taxon>
        <taxon>Mucoromycetes</taxon>
        <taxon>Mucorales</taxon>
        <taxon>Lichtheimiaceae</taxon>
        <taxon>Lichtheimia</taxon>
    </lineage>
</organism>
<dbReference type="GO" id="GO:0009166">
    <property type="term" value="P:nucleotide catabolic process"/>
    <property type="evidence" value="ECO:0007669"/>
    <property type="project" value="TreeGrafter"/>
</dbReference>
<evidence type="ECO:0000313" key="1">
    <source>
        <dbReference type="EMBL" id="CDH55010.1"/>
    </source>
</evidence>